<keyword evidence="2" id="KW-1185">Reference proteome</keyword>
<accession>A0ABS9X3B6</accession>
<dbReference type="InterPro" id="IPR018673">
    <property type="entry name" value="DUF2141"/>
</dbReference>
<name>A0ABS9X3B6_9GAMM</name>
<dbReference type="Proteomes" id="UP001139646">
    <property type="component" value="Unassembled WGS sequence"/>
</dbReference>
<comment type="caution">
    <text evidence="1">The sequence shown here is derived from an EMBL/GenBank/DDBJ whole genome shotgun (WGS) entry which is preliminary data.</text>
</comment>
<reference evidence="1" key="1">
    <citation type="submission" date="2022-01" db="EMBL/GenBank/DDBJ databases">
        <title>Colwellia maritima, isolated from seawater.</title>
        <authorList>
            <person name="Kristyanto S."/>
            <person name="Jung J."/>
            <person name="Jeon C.O."/>
        </authorList>
    </citation>
    <scope>NUCLEOTIDE SEQUENCE</scope>
    <source>
        <strain evidence="1">MSW7</strain>
    </source>
</reference>
<gene>
    <name evidence="1" type="ORF">L3081_16665</name>
</gene>
<proteinExistence type="predicted"/>
<protein>
    <submittedName>
        <fullName evidence="1">DUF2141 domain-containing protein</fullName>
    </submittedName>
</protein>
<dbReference type="RefSeq" id="WP_242287193.1">
    <property type="nucleotide sequence ID" value="NZ_JAKKSL010000003.1"/>
</dbReference>
<dbReference type="Pfam" id="PF09912">
    <property type="entry name" value="DUF2141"/>
    <property type="match status" value="1"/>
</dbReference>
<evidence type="ECO:0000313" key="2">
    <source>
        <dbReference type="Proteomes" id="UP001139646"/>
    </source>
</evidence>
<organism evidence="1 2">
    <name type="scientific">Colwellia maritima</name>
    <dbReference type="NCBI Taxonomy" id="2912588"/>
    <lineage>
        <taxon>Bacteria</taxon>
        <taxon>Pseudomonadati</taxon>
        <taxon>Pseudomonadota</taxon>
        <taxon>Gammaproteobacteria</taxon>
        <taxon>Alteromonadales</taxon>
        <taxon>Colwelliaceae</taxon>
        <taxon>Colwellia</taxon>
    </lineage>
</organism>
<dbReference type="EMBL" id="JAKKSL010000003">
    <property type="protein sequence ID" value="MCI2284721.1"/>
    <property type="molecule type" value="Genomic_DNA"/>
</dbReference>
<sequence>MNTSKVMAQEVIIQVDNIDTSKPGNVLVMLYSDKGFPKDHQQALEIKSFPATQHSYLVNFLSVPDTFAIKILHDEDENGEVTKNWTGILPAEGLGFSNGAKLFLGPPSFKSAKLDLSNVIQPIKINIIYP</sequence>
<evidence type="ECO:0000313" key="1">
    <source>
        <dbReference type="EMBL" id="MCI2284721.1"/>
    </source>
</evidence>